<dbReference type="HOGENOM" id="CLU_059872_0_0_6"/>
<dbReference type="EMBL" id="AYEU01000003">
    <property type="protein sequence ID" value="ESK52383.1"/>
    <property type="molecule type" value="Genomic_DNA"/>
</dbReference>
<sequence length="369" mass="42603">MEIIKVLFVEDNKTAISQFNTNLAEFNSENDEYNITETIVDNFDQAIKILDKTFDAIILDLALNQNHNGGNDIAKRLEESNIRVPILFVSGNHGNVQKNRLVINIRSRDDGDYEDDFKLILNVYQTGLTNILGGRGEIEKKLSDIFLETILPELDIWKTHVINEDDKKNTEKALLRLVVNHLHHLLEDEETPSYPEEFYVYPIKDEILRTGTLLKCITTGNYFISLSPACDLAIRRNGTCNTDRLLIAEINNHDNIKDIALHEFSQLAKDAKTRKKVKNKLENLYGNNFTNYYHYLPKIKIFDGGFINFRRAKSIELTEYSRDYENLKIQVSSPFIKDILARFSSYYARQGQPVINSKNSINNILESYK</sequence>
<organism evidence="1 2">
    <name type="scientific">Acinetobacter brisouii CIP 110357</name>
    <dbReference type="NCBI Taxonomy" id="1341683"/>
    <lineage>
        <taxon>Bacteria</taxon>
        <taxon>Pseudomonadati</taxon>
        <taxon>Pseudomonadota</taxon>
        <taxon>Gammaproteobacteria</taxon>
        <taxon>Moraxellales</taxon>
        <taxon>Moraxellaceae</taxon>
        <taxon>Acinetobacter</taxon>
    </lineage>
</organism>
<dbReference type="InterPro" id="IPR011006">
    <property type="entry name" value="CheY-like_superfamily"/>
</dbReference>
<gene>
    <name evidence="1" type="ORF">P255_00534</name>
</gene>
<comment type="caution">
    <text evidence="1">The sequence shown here is derived from an EMBL/GenBank/DDBJ whole genome shotgun (WGS) entry which is preliminary data.</text>
</comment>
<proteinExistence type="predicted"/>
<dbReference type="SUPFAM" id="SSF52172">
    <property type="entry name" value="CheY-like"/>
    <property type="match status" value="1"/>
</dbReference>
<evidence type="ECO:0000313" key="1">
    <source>
        <dbReference type="EMBL" id="ESK52383.1"/>
    </source>
</evidence>
<accession>V2UD48</accession>
<dbReference type="RefSeq" id="WP_004903344.1">
    <property type="nucleotide sequence ID" value="NZ_BBTI01000004.1"/>
</dbReference>
<protein>
    <recommendedName>
        <fullName evidence="3">Response regulatory domain-containing protein</fullName>
    </recommendedName>
</protein>
<evidence type="ECO:0008006" key="3">
    <source>
        <dbReference type="Google" id="ProtNLM"/>
    </source>
</evidence>
<dbReference type="AlphaFoldDB" id="V2UD48"/>
<dbReference type="PATRIC" id="fig|1341683.3.peg.527"/>
<name>V2UD48_9GAMM</name>
<keyword evidence="2" id="KW-1185">Reference proteome</keyword>
<reference evidence="1 2" key="1">
    <citation type="submission" date="2013-10" db="EMBL/GenBank/DDBJ databases">
        <title>The Genome Sequence of Acinetobacter brisouii CIP 110357.</title>
        <authorList>
            <consortium name="The Broad Institute Genomics Platform"/>
            <consortium name="The Broad Institute Genome Sequencing Center for Infectious Disease"/>
            <person name="Cerqueira G."/>
            <person name="Feldgarden M."/>
            <person name="Courvalin P."/>
            <person name="Grillot-Courvalin C."/>
            <person name="Clermont D."/>
            <person name="Rocha E."/>
            <person name="Yoon E.-J."/>
            <person name="Nemec A."/>
            <person name="Young S.K."/>
            <person name="Zeng Q."/>
            <person name="Gargeya S."/>
            <person name="Fitzgerald M."/>
            <person name="Abouelleil A."/>
            <person name="Alvarado L."/>
            <person name="Berlin A.M."/>
            <person name="Chapman S.B."/>
            <person name="Gainer-Dewar J."/>
            <person name="Goldberg J."/>
            <person name="Gnerre S."/>
            <person name="Griggs A."/>
            <person name="Gujja S."/>
            <person name="Hansen M."/>
            <person name="Howarth C."/>
            <person name="Imamovic A."/>
            <person name="Ireland A."/>
            <person name="Larimer J."/>
            <person name="McCowan C."/>
            <person name="Murphy C."/>
            <person name="Pearson M."/>
            <person name="Poon T.W."/>
            <person name="Priest M."/>
            <person name="Roberts A."/>
            <person name="Saif S."/>
            <person name="Shea T."/>
            <person name="Sykes S."/>
            <person name="Wortman J."/>
            <person name="Nusbaum C."/>
            <person name="Birren B."/>
        </authorList>
    </citation>
    <scope>NUCLEOTIDE SEQUENCE [LARGE SCALE GENOMIC DNA]</scope>
    <source>
        <strain evidence="1 2">CIP 110357</strain>
    </source>
</reference>
<dbReference type="Gene3D" id="3.40.50.2300">
    <property type="match status" value="1"/>
</dbReference>
<evidence type="ECO:0000313" key="2">
    <source>
        <dbReference type="Proteomes" id="UP000018418"/>
    </source>
</evidence>
<dbReference type="Proteomes" id="UP000018418">
    <property type="component" value="Unassembled WGS sequence"/>
</dbReference>